<dbReference type="EMBL" id="KJ645900">
    <property type="protein sequence ID" value="AII17160.1"/>
    <property type="molecule type" value="Genomic_DNA"/>
</dbReference>
<dbReference type="RefSeq" id="YP_009052441.1">
    <property type="nucleotide sequence ID" value="NC_024697.1"/>
</dbReference>
<feature type="transmembrane region" description="Helical" evidence="5">
    <location>
        <begin position="25"/>
        <end position="46"/>
    </location>
</feature>
<reference evidence="6 7" key="1">
    <citation type="journal article" date="2014" name="Virology">
        <title>Genome of brown tide virus (AaV), the little giant of the Megaviridae, elucidates NCLDV genome expansion and host-virus coevolution.</title>
        <authorList>
            <person name="Moniruzzaman M."/>
            <person name="LeCleir G.R."/>
            <person name="Brown C.M."/>
            <person name="Gobler C.J."/>
            <person name="Bidle K.D."/>
            <person name="Wilson W.H."/>
            <person name="Wilhelm S.W."/>
        </authorList>
    </citation>
    <scope>NUCLEOTIDE SEQUENCE [LARGE SCALE GENOMIC DNA]</scope>
    <source>
        <strain evidence="6">BtV-01</strain>
    </source>
</reference>
<dbReference type="Proteomes" id="UP000028667">
    <property type="component" value="Segment"/>
</dbReference>
<organism evidence="6 7">
    <name type="scientific">Aureococcus anophagefferens virus</name>
    <dbReference type="NCBI Taxonomy" id="1474867"/>
    <lineage>
        <taxon>Viruses</taxon>
        <taxon>Varidnaviria</taxon>
        <taxon>Bamfordvirae</taxon>
        <taxon>Nucleocytoviricota</taxon>
        <taxon>Megaviricetes</taxon>
        <taxon>Imitervirales</taxon>
        <taxon>Schizomimiviridae</taxon>
        <taxon>Kratosvirus</taxon>
        <taxon>Kratosvirus quantuckense</taxon>
    </lineage>
</organism>
<feature type="transmembrane region" description="Helical" evidence="5">
    <location>
        <begin position="105"/>
        <end position="122"/>
    </location>
</feature>
<dbReference type="GO" id="GO:0016020">
    <property type="term" value="C:membrane"/>
    <property type="evidence" value="ECO:0007669"/>
    <property type="project" value="UniProtKB-SubCell"/>
</dbReference>
<accession>A0A076FGF6</accession>
<gene>
    <name evidence="6" type="ORF">AaV_373</name>
</gene>
<dbReference type="KEGG" id="vg:20041641"/>
<feature type="transmembrane region" description="Helical" evidence="5">
    <location>
        <begin position="53"/>
        <end position="71"/>
    </location>
</feature>
<evidence type="ECO:0000256" key="4">
    <source>
        <dbReference type="ARBA" id="ARBA00023136"/>
    </source>
</evidence>
<feature type="transmembrane region" description="Helical" evidence="5">
    <location>
        <begin position="198"/>
        <end position="218"/>
    </location>
</feature>
<proteinExistence type="predicted"/>
<comment type="subcellular location">
    <subcellularLocation>
        <location evidence="1">Membrane</location>
        <topology evidence="1">Multi-pass membrane protein</topology>
    </subcellularLocation>
</comment>
<dbReference type="GO" id="GO:0016765">
    <property type="term" value="F:transferase activity, transferring alkyl or aryl (other than methyl) groups"/>
    <property type="evidence" value="ECO:0007669"/>
    <property type="project" value="InterPro"/>
</dbReference>
<evidence type="ECO:0000256" key="3">
    <source>
        <dbReference type="ARBA" id="ARBA00022989"/>
    </source>
</evidence>
<evidence type="ECO:0000256" key="2">
    <source>
        <dbReference type="ARBA" id="ARBA00022692"/>
    </source>
</evidence>
<sequence>MLFNNFFDYDIDKQYRPEKIGFDSIGLQYLITLSSVFQVSMITYLNSIDTSSILTYGAISSWFLATTYTPFFKRIPLIKNIVTSLYMSYIPIFSIVYYKNDIDTALTFAIPTTFFVFIREIMLDLNDTVEDIANNIKTIPVLLGENATINLLKFFIRFYWILSLYYYKHSPITCGFISVLSSYGYCRVYYIENRVNKLMIGILLCHILFPIVIDFNIYKGIVLFSIMLFINYIIDRNVYEEIWSVFSRKIFHILSGCMLLEINQNIVMTLLTIVFSLNIIFPNILIGIEKNDYKSFLDDIGVRSWLIIVFFYTFLSDTDHYINLLPFFLSDPAGAIVGRNTPIRDKVIIWKNEKSFQGSFMVFATCFAISNSIILSTFVFFAELFGGEYDNFLIGICIILSYPFQIGLNLLPKLI</sequence>
<evidence type="ECO:0000256" key="1">
    <source>
        <dbReference type="ARBA" id="ARBA00004141"/>
    </source>
</evidence>
<dbReference type="GeneID" id="20041641"/>
<feature type="transmembrane region" description="Helical" evidence="5">
    <location>
        <begin position="359"/>
        <end position="380"/>
    </location>
</feature>
<keyword evidence="7" id="KW-1185">Reference proteome</keyword>
<keyword evidence="3 5" id="KW-1133">Transmembrane helix</keyword>
<dbReference type="InterPro" id="IPR000537">
    <property type="entry name" value="UbiA_prenyltransferase"/>
</dbReference>
<dbReference type="Pfam" id="PF01040">
    <property type="entry name" value="UbiA"/>
    <property type="match status" value="1"/>
</dbReference>
<feature type="transmembrane region" description="Helical" evidence="5">
    <location>
        <begin position="392"/>
        <end position="411"/>
    </location>
</feature>
<keyword evidence="2 5" id="KW-0812">Transmembrane</keyword>
<evidence type="ECO:0000256" key="5">
    <source>
        <dbReference type="SAM" id="Phobius"/>
    </source>
</evidence>
<evidence type="ECO:0000313" key="7">
    <source>
        <dbReference type="Proteomes" id="UP000028667"/>
    </source>
</evidence>
<feature type="transmembrane region" description="Helical" evidence="5">
    <location>
        <begin position="77"/>
        <end position="98"/>
    </location>
</feature>
<feature type="transmembrane region" description="Helical" evidence="5">
    <location>
        <begin position="165"/>
        <end position="186"/>
    </location>
</feature>
<evidence type="ECO:0000313" key="6">
    <source>
        <dbReference type="EMBL" id="AII17160.1"/>
    </source>
</evidence>
<feature type="transmembrane region" description="Helical" evidence="5">
    <location>
        <begin position="266"/>
        <end position="288"/>
    </location>
</feature>
<keyword evidence="4 5" id="KW-0472">Membrane</keyword>
<protein>
    <submittedName>
        <fullName evidence="6">Putative UbiA prenyltransferase</fullName>
    </submittedName>
</protein>
<keyword evidence="6" id="KW-0808">Transferase</keyword>
<name>A0A076FGF6_9VIRU</name>